<dbReference type="EMBL" id="BK015999">
    <property type="protein sequence ID" value="DAF88942.1"/>
    <property type="molecule type" value="Genomic_DNA"/>
</dbReference>
<proteinExistence type="predicted"/>
<evidence type="ECO:0000313" key="1">
    <source>
        <dbReference type="EMBL" id="DAF88942.1"/>
    </source>
</evidence>
<name>A0A8S5U3G3_9CAUD</name>
<organism evidence="1">
    <name type="scientific">Myoviridae sp. ctBtV12</name>
    <dbReference type="NCBI Taxonomy" id="2825049"/>
    <lineage>
        <taxon>Viruses</taxon>
        <taxon>Duplodnaviria</taxon>
        <taxon>Heunggongvirae</taxon>
        <taxon>Uroviricota</taxon>
        <taxon>Caudoviricetes</taxon>
    </lineage>
</organism>
<accession>A0A8S5U3G3</accession>
<reference evidence="1" key="1">
    <citation type="journal article" date="2021" name="Proc. Natl. Acad. Sci. U.S.A.">
        <title>A Catalog of Tens of Thousands of Viruses from Human Metagenomes Reveals Hidden Associations with Chronic Diseases.</title>
        <authorList>
            <person name="Tisza M.J."/>
            <person name="Buck C.B."/>
        </authorList>
    </citation>
    <scope>NUCLEOTIDE SEQUENCE</scope>
    <source>
        <strain evidence="1">CtBtV12</strain>
    </source>
</reference>
<sequence>MEIDERFGGLDQMEADKTVKARIACLAIFARAGARYCGGEAPTEEYLTKNLSPKALAQANRQASRAFVAGMKREMAEDDDEDIDVVAEKLKKKEARA</sequence>
<protein>
    <submittedName>
        <fullName evidence="1">Uncharacterized protein</fullName>
    </submittedName>
</protein>